<evidence type="ECO:0000313" key="2">
    <source>
        <dbReference type="Proteomes" id="UP000299102"/>
    </source>
</evidence>
<reference evidence="1 2" key="1">
    <citation type="journal article" date="2019" name="Commun. Biol.">
        <title>The bagworm genome reveals a unique fibroin gene that provides high tensile strength.</title>
        <authorList>
            <person name="Kono N."/>
            <person name="Nakamura H."/>
            <person name="Ohtoshi R."/>
            <person name="Tomita M."/>
            <person name="Numata K."/>
            <person name="Arakawa K."/>
        </authorList>
    </citation>
    <scope>NUCLEOTIDE SEQUENCE [LARGE SCALE GENOMIC DNA]</scope>
</reference>
<dbReference type="GO" id="GO:0003676">
    <property type="term" value="F:nucleic acid binding"/>
    <property type="evidence" value="ECO:0007669"/>
    <property type="project" value="InterPro"/>
</dbReference>
<dbReference type="OrthoDB" id="10042427at2759"/>
<evidence type="ECO:0000313" key="1">
    <source>
        <dbReference type="EMBL" id="GBP73781.1"/>
    </source>
</evidence>
<comment type="caution">
    <text evidence="1">The sequence shown here is derived from an EMBL/GenBank/DDBJ whole genome shotgun (WGS) entry which is preliminary data.</text>
</comment>
<dbReference type="AlphaFoldDB" id="A0A4C1YBR5"/>
<accession>A0A4C1YBR5</accession>
<keyword evidence="2" id="KW-1185">Reference proteome</keyword>
<dbReference type="EMBL" id="BGZK01001186">
    <property type="protein sequence ID" value="GBP73781.1"/>
    <property type="molecule type" value="Genomic_DNA"/>
</dbReference>
<sequence>MPVLTPKQSNKILKEKNVELICNPAYSPDLAPCDFCLFAKMKNQLCSQVFSSPEEEAAEEYEKHVSEVWNTGFCQRYAAERNCCCIEITLSPDTPKIRGPVQGRRVADANVVF</sequence>
<name>A0A4C1YBR5_EUMVA</name>
<proteinExistence type="predicted"/>
<dbReference type="InterPro" id="IPR036397">
    <property type="entry name" value="RNaseH_sf"/>
</dbReference>
<gene>
    <name evidence="1" type="ORF">EVAR_42953_1</name>
</gene>
<protein>
    <recommendedName>
        <fullName evidence="3">Mariner Mos1 transposase</fullName>
    </recommendedName>
</protein>
<dbReference type="Gene3D" id="3.30.420.10">
    <property type="entry name" value="Ribonuclease H-like superfamily/Ribonuclease H"/>
    <property type="match status" value="1"/>
</dbReference>
<organism evidence="1 2">
    <name type="scientific">Eumeta variegata</name>
    <name type="common">Bagworm moth</name>
    <name type="synonym">Eumeta japonica</name>
    <dbReference type="NCBI Taxonomy" id="151549"/>
    <lineage>
        <taxon>Eukaryota</taxon>
        <taxon>Metazoa</taxon>
        <taxon>Ecdysozoa</taxon>
        <taxon>Arthropoda</taxon>
        <taxon>Hexapoda</taxon>
        <taxon>Insecta</taxon>
        <taxon>Pterygota</taxon>
        <taxon>Neoptera</taxon>
        <taxon>Endopterygota</taxon>
        <taxon>Lepidoptera</taxon>
        <taxon>Glossata</taxon>
        <taxon>Ditrysia</taxon>
        <taxon>Tineoidea</taxon>
        <taxon>Psychidae</taxon>
        <taxon>Oiketicinae</taxon>
        <taxon>Eumeta</taxon>
    </lineage>
</organism>
<dbReference type="Proteomes" id="UP000299102">
    <property type="component" value="Unassembled WGS sequence"/>
</dbReference>
<evidence type="ECO:0008006" key="3">
    <source>
        <dbReference type="Google" id="ProtNLM"/>
    </source>
</evidence>